<feature type="region of interest" description="Disordered" evidence="1">
    <location>
        <begin position="41"/>
        <end position="72"/>
    </location>
</feature>
<evidence type="ECO:0000313" key="3">
    <source>
        <dbReference type="Proteomes" id="UP001175226"/>
    </source>
</evidence>
<keyword evidence="3" id="KW-1185">Reference proteome</keyword>
<accession>A0AA39IBZ3</accession>
<comment type="caution">
    <text evidence="2">The sequence shown here is derived from an EMBL/GenBank/DDBJ whole genome shotgun (WGS) entry which is preliminary data.</text>
</comment>
<name>A0AA39IBZ3_9AGAR</name>
<organism evidence="2 3">
    <name type="scientific">Armillaria borealis</name>
    <dbReference type="NCBI Taxonomy" id="47425"/>
    <lineage>
        <taxon>Eukaryota</taxon>
        <taxon>Fungi</taxon>
        <taxon>Dikarya</taxon>
        <taxon>Basidiomycota</taxon>
        <taxon>Agaricomycotina</taxon>
        <taxon>Agaricomycetes</taxon>
        <taxon>Agaricomycetidae</taxon>
        <taxon>Agaricales</taxon>
        <taxon>Marasmiineae</taxon>
        <taxon>Physalacriaceae</taxon>
        <taxon>Armillaria</taxon>
    </lineage>
</organism>
<proteinExistence type="predicted"/>
<dbReference type="Proteomes" id="UP001175226">
    <property type="component" value="Unassembled WGS sequence"/>
</dbReference>
<evidence type="ECO:0000256" key="1">
    <source>
        <dbReference type="SAM" id="MobiDB-lite"/>
    </source>
</evidence>
<sequence>MMPLTKTSCLVLTINLTRPHPTLATSGSDYSAFGAVLSMRSGPQHQRLPHSQSQAYCPSPRKSVQISPGKSR</sequence>
<reference evidence="2" key="1">
    <citation type="submission" date="2023-06" db="EMBL/GenBank/DDBJ databases">
        <authorList>
            <consortium name="Lawrence Berkeley National Laboratory"/>
            <person name="Ahrendt S."/>
            <person name="Sahu N."/>
            <person name="Indic B."/>
            <person name="Wong-Bajracharya J."/>
            <person name="Merenyi Z."/>
            <person name="Ke H.-M."/>
            <person name="Monk M."/>
            <person name="Kocsube S."/>
            <person name="Drula E."/>
            <person name="Lipzen A."/>
            <person name="Balint B."/>
            <person name="Henrissat B."/>
            <person name="Andreopoulos B."/>
            <person name="Martin F.M."/>
            <person name="Harder C.B."/>
            <person name="Rigling D."/>
            <person name="Ford K.L."/>
            <person name="Foster G.D."/>
            <person name="Pangilinan J."/>
            <person name="Papanicolaou A."/>
            <person name="Barry K."/>
            <person name="LaButti K."/>
            <person name="Viragh M."/>
            <person name="Koriabine M."/>
            <person name="Yan M."/>
            <person name="Riley R."/>
            <person name="Champramary S."/>
            <person name="Plett K.L."/>
            <person name="Tsai I.J."/>
            <person name="Slot J."/>
            <person name="Sipos G."/>
            <person name="Plett J."/>
            <person name="Nagy L.G."/>
            <person name="Grigoriev I.V."/>
        </authorList>
    </citation>
    <scope>NUCLEOTIDE SEQUENCE</scope>
    <source>
        <strain evidence="2">FPL87.14</strain>
    </source>
</reference>
<evidence type="ECO:0000313" key="2">
    <source>
        <dbReference type="EMBL" id="KAK0421611.1"/>
    </source>
</evidence>
<protein>
    <submittedName>
        <fullName evidence="2">Uncharacterized protein</fullName>
    </submittedName>
</protein>
<dbReference type="AlphaFoldDB" id="A0AA39IBZ3"/>
<gene>
    <name evidence="2" type="ORF">EV421DRAFT_1876113</name>
</gene>
<dbReference type="EMBL" id="JAUEPT010000423">
    <property type="protein sequence ID" value="KAK0421611.1"/>
    <property type="molecule type" value="Genomic_DNA"/>
</dbReference>